<dbReference type="InterPro" id="IPR058942">
    <property type="entry name" value="AT3G52170-like"/>
</dbReference>
<dbReference type="InterPro" id="IPR058941">
    <property type="entry name" value="HTH_AT3G52170-like"/>
</dbReference>
<evidence type="ECO:0000259" key="2">
    <source>
        <dbReference type="Pfam" id="PF25896"/>
    </source>
</evidence>
<protein>
    <recommendedName>
        <fullName evidence="2">AT3G52170-like helix-turn-helix domain-containing protein</fullName>
    </recommendedName>
</protein>
<evidence type="ECO:0000313" key="4">
    <source>
        <dbReference type="Proteomes" id="UP000594638"/>
    </source>
</evidence>
<dbReference type="Gramene" id="OE9A071040T1">
    <property type="protein sequence ID" value="OE9A071040C1"/>
    <property type="gene ID" value="OE9A071040"/>
</dbReference>
<feature type="region of interest" description="Disordered" evidence="1">
    <location>
        <begin position="17"/>
        <end position="36"/>
    </location>
</feature>
<comment type="caution">
    <text evidence="3">The sequence shown here is derived from an EMBL/GenBank/DDBJ whole genome shotgun (WGS) entry which is preliminary data.</text>
</comment>
<organism evidence="3 4">
    <name type="scientific">Olea europaea subsp. europaea</name>
    <dbReference type="NCBI Taxonomy" id="158383"/>
    <lineage>
        <taxon>Eukaryota</taxon>
        <taxon>Viridiplantae</taxon>
        <taxon>Streptophyta</taxon>
        <taxon>Embryophyta</taxon>
        <taxon>Tracheophyta</taxon>
        <taxon>Spermatophyta</taxon>
        <taxon>Magnoliopsida</taxon>
        <taxon>eudicotyledons</taxon>
        <taxon>Gunneridae</taxon>
        <taxon>Pentapetalae</taxon>
        <taxon>asterids</taxon>
        <taxon>lamiids</taxon>
        <taxon>Lamiales</taxon>
        <taxon>Oleaceae</taxon>
        <taxon>Oleeae</taxon>
        <taxon>Olea</taxon>
    </lineage>
</organism>
<evidence type="ECO:0000256" key="1">
    <source>
        <dbReference type="SAM" id="MobiDB-lite"/>
    </source>
</evidence>
<sequence length="487" mass="54300">MLAIKGGWVGQTFALATSSDSGGRKSRIRRSKEERKTMVESFIKKYQKSNNGNFPSLNLTHKEVGGSFYTVREIVREIIQENRVLGPAKLFSEDDDSRFLEKHPVGSISFDPQNGLPLSDKTNAVKHAPSNQDEITSGDHIFNFNLQFHGTEPVALDNKPLVNELSNADEKDGGSDEPRMRYFSSICHQDSSTEGVSYFTEPFPQSNSQKCVDDQIVNDSEMFEKDQECHKPTIANTIPIPRDTTCETSVLSSGMFRQPESQRLSDEQILDKSSQINEPTKAVTYMEAVAKEILDREKDIVKELETSEAIMSHKKPEDLVETFPLTAVSKRIHDMDEEDSKLSDVSGTLEDRATHHEGIMFTKSLSALTYGKVEEKLPSLGSSDIVTTAEATTLDGSIVKNVEAKDSMPDGTKACDSPQQPILKESTAVVRKPYVQDNGSFQKESNPMLDRINLETWEGTSKKSPDPNPLLTLLKGFISAFVKFWTE</sequence>
<feature type="domain" description="AT3G52170-like helix-turn-helix" evidence="2">
    <location>
        <begin position="31"/>
        <end position="79"/>
    </location>
</feature>
<dbReference type="PANTHER" id="PTHR34568:SF1">
    <property type="entry name" value="DNA BINDING PROTEIN"/>
    <property type="match status" value="1"/>
</dbReference>
<dbReference type="Gramene" id="OE9A071040T2">
    <property type="protein sequence ID" value="OE9A071040C2"/>
    <property type="gene ID" value="OE9A071040"/>
</dbReference>
<dbReference type="Gramene" id="OE9A071040T3">
    <property type="protein sequence ID" value="OE9A071040C3"/>
    <property type="gene ID" value="OE9A071040"/>
</dbReference>
<dbReference type="EMBL" id="CACTIH010001933">
    <property type="protein sequence ID" value="CAA2969200.1"/>
    <property type="molecule type" value="Genomic_DNA"/>
</dbReference>
<dbReference type="PANTHER" id="PTHR34568">
    <property type="entry name" value="RRM DOMAIN-CONTAINING PROTEIN"/>
    <property type="match status" value="1"/>
</dbReference>
<evidence type="ECO:0000313" key="3">
    <source>
        <dbReference type="EMBL" id="CAA2969200.1"/>
    </source>
</evidence>
<dbReference type="Pfam" id="PF25896">
    <property type="entry name" value="HTH_AT3G52170"/>
    <property type="match status" value="1"/>
</dbReference>
<keyword evidence="4" id="KW-1185">Reference proteome</keyword>
<gene>
    <name evidence="3" type="ORF">OLEA9_A071040</name>
</gene>
<accession>A0A8S0QT79</accession>
<dbReference type="AlphaFoldDB" id="A0A8S0QT79"/>
<dbReference type="OrthoDB" id="787154at2759"/>
<name>A0A8S0QT79_OLEEU</name>
<reference evidence="3 4" key="1">
    <citation type="submission" date="2019-12" db="EMBL/GenBank/DDBJ databases">
        <authorList>
            <person name="Alioto T."/>
            <person name="Alioto T."/>
            <person name="Gomez Garrido J."/>
        </authorList>
    </citation>
    <scope>NUCLEOTIDE SEQUENCE [LARGE SCALE GENOMIC DNA]</scope>
</reference>
<proteinExistence type="predicted"/>
<dbReference type="Proteomes" id="UP000594638">
    <property type="component" value="Unassembled WGS sequence"/>
</dbReference>